<dbReference type="AlphaFoldDB" id="A0A9N9BTW0"/>
<proteinExistence type="predicted"/>
<organism evidence="2 3">
    <name type="scientific">Diversispora eburnea</name>
    <dbReference type="NCBI Taxonomy" id="1213867"/>
    <lineage>
        <taxon>Eukaryota</taxon>
        <taxon>Fungi</taxon>
        <taxon>Fungi incertae sedis</taxon>
        <taxon>Mucoromycota</taxon>
        <taxon>Glomeromycotina</taxon>
        <taxon>Glomeromycetes</taxon>
        <taxon>Diversisporales</taxon>
        <taxon>Diversisporaceae</taxon>
        <taxon>Diversispora</taxon>
    </lineage>
</organism>
<evidence type="ECO:0000313" key="3">
    <source>
        <dbReference type="Proteomes" id="UP000789706"/>
    </source>
</evidence>
<dbReference type="Proteomes" id="UP000789706">
    <property type="component" value="Unassembled WGS sequence"/>
</dbReference>
<gene>
    <name evidence="2" type="ORF">DEBURN_LOCUS8431</name>
</gene>
<keyword evidence="3" id="KW-1185">Reference proteome</keyword>
<feature type="chain" id="PRO_5040434544" evidence="1">
    <location>
        <begin position="21"/>
        <end position="274"/>
    </location>
</feature>
<dbReference type="OrthoDB" id="2408799at2759"/>
<sequence length="274" mass="29822">MKSIIAILLVICLHIISSQAHKIPKIPGPWIVTDIAGKQKYPGSTCTLTILSPNKTTINVNILQRGSPFNQSLLTNVKLCRGSNKVTVKLPSSGVVADPRYYFTIYNTNGLRIDYSATFQIGDPKFGITIRKPVAGDILKIGQTLKASWFGSYVPPGYSQNNFTVVRALLEPAIIPPSQPVTAFNFIPGQNLTFSSGCLKFTLPNSIPRNTLYKFGFLIVSSISPYNQQIYSAGPTDVAGKCTSSYKTTINVIKLCHGSNKVTVKLPSSSFSQK</sequence>
<evidence type="ECO:0000313" key="2">
    <source>
        <dbReference type="EMBL" id="CAG8578067.1"/>
    </source>
</evidence>
<comment type="caution">
    <text evidence="2">The sequence shown here is derived from an EMBL/GenBank/DDBJ whole genome shotgun (WGS) entry which is preliminary data.</text>
</comment>
<protein>
    <submittedName>
        <fullName evidence="2">1893_t:CDS:1</fullName>
    </submittedName>
</protein>
<reference evidence="2" key="1">
    <citation type="submission" date="2021-06" db="EMBL/GenBank/DDBJ databases">
        <authorList>
            <person name="Kallberg Y."/>
            <person name="Tangrot J."/>
            <person name="Rosling A."/>
        </authorList>
    </citation>
    <scope>NUCLEOTIDE SEQUENCE</scope>
    <source>
        <strain evidence="2">AZ414A</strain>
    </source>
</reference>
<evidence type="ECO:0000256" key="1">
    <source>
        <dbReference type="SAM" id="SignalP"/>
    </source>
</evidence>
<dbReference type="EMBL" id="CAJVPK010001237">
    <property type="protein sequence ID" value="CAG8578067.1"/>
    <property type="molecule type" value="Genomic_DNA"/>
</dbReference>
<accession>A0A9N9BTW0</accession>
<name>A0A9N9BTW0_9GLOM</name>
<feature type="signal peptide" evidence="1">
    <location>
        <begin position="1"/>
        <end position="20"/>
    </location>
</feature>
<keyword evidence="1" id="KW-0732">Signal</keyword>